<dbReference type="AlphaFoldDB" id="A0A6G2BJC3"/>
<evidence type="ECO:0000256" key="1">
    <source>
        <dbReference type="SAM" id="MobiDB-lite"/>
    </source>
</evidence>
<sequence>MGSIPESGPGGKGGGTAGRGGGLVQHGDDPRREFLPRLAAAFSHRVRRSAETLTRTLVDGLRSGEGFSPALMRRRNSFLDQPYRSA</sequence>
<protein>
    <submittedName>
        <fullName evidence="2">Uncharacterized protein</fullName>
    </submittedName>
</protein>
<dbReference type="EMBL" id="WIXO01000001">
    <property type="protein sequence ID" value="MTE22314.1"/>
    <property type="molecule type" value="Genomic_DNA"/>
</dbReference>
<dbReference type="Proteomes" id="UP000473014">
    <property type="component" value="Unassembled WGS sequence"/>
</dbReference>
<keyword evidence="3" id="KW-1185">Reference proteome</keyword>
<reference evidence="2 3" key="1">
    <citation type="submission" date="2019-11" db="EMBL/GenBank/DDBJ databases">
        <authorList>
            <person name="Yuan L."/>
        </authorList>
    </citation>
    <scope>NUCLEOTIDE SEQUENCE [LARGE SCALE GENOMIC DNA]</scope>
    <source>
        <strain evidence="2 3">TRM43335</strain>
    </source>
</reference>
<comment type="caution">
    <text evidence="2">The sequence shown here is derived from an EMBL/GenBank/DDBJ whole genome shotgun (WGS) entry which is preliminary data.</text>
</comment>
<feature type="region of interest" description="Disordered" evidence="1">
    <location>
        <begin position="1"/>
        <end position="31"/>
    </location>
</feature>
<feature type="compositionally biased region" description="Gly residues" evidence="1">
    <location>
        <begin position="8"/>
        <end position="24"/>
    </location>
</feature>
<proteinExistence type="predicted"/>
<gene>
    <name evidence="2" type="ORF">F0L17_25075</name>
</gene>
<evidence type="ECO:0000313" key="2">
    <source>
        <dbReference type="EMBL" id="MTE22314.1"/>
    </source>
</evidence>
<accession>A0A6G2BJC3</accession>
<organism evidence="2 3">
    <name type="scientific">Streptomyces taklimakanensis</name>
    <dbReference type="NCBI Taxonomy" id="2569853"/>
    <lineage>
        <taxon>Bacteria</taxon>
        <taxon>Bacillati</taxon>
        <taxon>Actinomycetota</taxon>
        <taxon>Actinomycetes</taxon>
        <taxon>Kitasatosporales</taxon>
        <taxon>Streptomycetaceae</taxon>
        <taxon>Streptomyces</taxon>
    </lineage>
</organism>
<evidence type="ECO:0000313" key="3">
    <source>
        <dbReference type="Proteomes" id="UP000473014"/>
    </source>
</evidence>
<name>A0A6G2BJC3_9ACTN</name>